<dbReference type="InterPro" id="IPR001129">
    <property type="entry name" value="Membr-assoc_MAPEG"/>
</dbReference>
<reference evidence="6 7" key="1">
    <citation type="submission" date="2024-07" db="EMBL/GenBank/DDBJ databases">
        <title>Section-level genome sequencing and comparative genomics of Aspergillus sections Usti and Cavernicolus.</title>
        <authorList>
            <consortium name="Lawrence Berkeley National Laboratory"/>
            <person name="Nybo J.L."/>
            <person name="Vesth T.C."/>
            <person name="Theobald S."/>
            <person name="Frisvad J.C."/>
            <person name="Larsen T.O."/>
            <person name="Kjaerboelling I."/>
            <person name="Rothschild-Mancinelli K."/>
            <person name="Lyhne E.K."/>
            <person name="Kogle M.E."/>
            <person name="Barry K."/>
            <person name="Clum A."/>
            <person name="Na H."/>
            <person name="Ledsgaard L."/>
            <person name="Lin J."/>
            <person name="Lipzen A."/>
            <person name="Kuo A."/>
            <person name="Riley R."/>
            <person name="Mondo S."/>
            <person name="Labutti K."/>
            <person name="Haridas S."/>
            <person name="Pangalinan J."/>
            <person name="Salamov A.A."/>
            <person name="Simmons B.A."/>
            <person name="Magnuson J.K."/>
            <person name="Chen J."/>
            <person name="Drula E."/>
            <person name="Henrissat B."/>
            <person name="Wiebenga A."/>
            <person name="Lubbers R.J."/>
            <person name="Gomes A.C."/>
            <person name="Makela M.R."/>
            <person name="Stajich J."/>
            <person name="Grigoriev I.V."/>
            <person name="Mortensen U.H."/>
            <person name="De Vries R.P."/>
            <person name="Baker S.E."/>
            <person name="Andersen M.R."/>
        </authorList>
    </citation>
    <scope>NUCLEOTIDE SEQUENCE [LARGE SCALE GENOMIC DNA]</scope>
    <source>
        <strain evidence="6 7">CBS 123904</strain>
    </source>
</reference>
<proteinExistence type="predicted"/>
<dbReference type="SUPFAM" id="SSF161084">
    <property type="entry name" value="MAPEG domain-like"/>
    <property type="match status" value="1"/>
</dbReference>
<organism evidence="6 7">
    <name type="scientific">Aspergillus pseudoustus</name>
    <dbReference type="NCBI Taxonomy" id="1810923"/>
    <lineage>
        <taxon>Eukaryota</taxon>
        <taxon>Fungi</taxon>
        <taxon>Dikarya</taxon>
        <taxon>Ascomycota</taxon>
        <taxon>Pezizomycotina</taxon>
        <taxon>Eurotiomycetes</taxon>
        <taxon>Eurotiomycetidae</taxon>
        <taxon>Eurotiales</taxon>
        <taxon>Aspergillaceae</taxon>
        <taxon>Aspergillus</taxon>
        <taxon>Aspergillus subgen. Nidulantes</taxon>
    </lineage>
</organism>
<evidence type="ECO:0000256" key="2">
    <source>
        <dbReference type="ARBA" id="ARBA00022692"/>
    </source>
</evidence>
<comment type="subcellular location">
    <subcellularLocation>
        <location evidence="1">Membrane</location>
    </subcellularLocation>
</comment>
<evidence type="ECO:0000256" key="5">
    <source>
        <dbReference type="SAM" id="Phobius"/>
    </source>
</evidence>
<protein>
    <submittedName>
        <fullName evidence="6">Membrane-associated, eicosanoid/glutathione metabolism protein</fullName>
    </submittedName>
</protein>
<evidence type="ECO:0000313" key="6">
    <source>
        <dbReference type="EMBL" id="KAL2847531.1"/>
    </source>
</evidence>
<dbReference type="Proteomes" id="UP001610446">
    <property type="component" value="Unassembled WGS sequence"/>
</dbReference>
<dbReference type="InterPro" id="IPR023352">
    <property type="entry name" value="MAPEG-like_dom_sf"/>
</dbReference>
<dbReference type="EMBL" id="JBFXLU010000055">
    <property type="protein sequence ID" value="KAL2847531.1"/>
    <property type="molecule type" value="Genomic_DNA"/>
</dbReference>
<evidence type="ECO:0000256" key="4">
    <source>
        <dbReference type="ARBA" id="ARBA00023136"/>
    </source>
</evidence>
<keyword evidence="4 5" id="KW-0472">Membrane</keyword>
<gene>
    <name evidence="6" type="ORF">BJY01DRAFT_212485</name>
</gene>
<keyword evidence="7" id="KW-1185">Reference proteome</keyword>
<evidence type="ECO:0000313" key="7">
    <source>
        <dbReference type="Proteomes" id="UP001610446"/>
    </source>
</evidence>
<comment type="caution">
    <text evidence="6">The sequence shown here is derived from an EMBL/GenBank/DDBJ whole genome shotgun (WGS) entry which is preliminary data.</text>
</comment>
<feature type="transmembrane region" description="Helical" evidence="5">
    <location>
        <begin position="6"/>
        <end position="29"/>
    </location>
</feature>
<keyword evidence="2 5" id="KW-0812">Transmembrane</keyword>
<evidence type="ECO:0000256" key="3">
    <source>
        <dbReference type="ARBA" id="ARBA00022989"/>
    </source>
</evidence>
<accession>A0ABR4K5E6</accession>
<evidence type="ECO:0000256" key="1">
    <source>
        <dbReference type="ARBA" id="ARBA00004370"/>
    </source>
</evidence>
<sequence length="148" mass="16531">MTTHAIPALLRPVIALNGWTFLMEAWMYATRLPVFMRLKISDDNTRTRAEIDRLTPAPVRWKADNYNHLFEQPTQFYAIALALAIARRATGEGDNAADVKLAWAYVGLRVLHSLVHASSNNIPRRFAVFVLSSGVLAALGVRAARLVF</sequence>
<keyword evidence="3 5" id="KW-1133">Transmembrane helix</keyword>
<name>A0ABR4K5E6_9EURO</name>
<dbReference type="Gene3D" id="1.20.120.550">
    <property type="entry name" value="Membrane associated eicosanoid/glutathione metabolism-like domain"/>
    <property type="match status" value="1"/>
</dbReference>
<dbReference type="Pfam" id="PF01124">
    <property type="entry name" value="MAPEG"/>
    <property type="match status" value="1"/>
</dbReference>